<evidence type="ECO:0000256" key="8">
    <source>
        <dbReference type="PIRSR" id="PIRSR000138-1"/>
    </source>
</evidence>
<feature type="binding site" evidence="9">
    <location>
        <position position="234"/>
    </location>
    <ligand>
        <name>FMN</name>
        <dbReference type="ChEBI" id="CHEBI:58210"/>
    </ligand>
</feature>
<proteinExistence type="inferred from homology"/>
<evidence type="ECO:0000256" key="9">
    <source>
        <dbReference type="PIRSR" id="PIRSR000138-2"/>
    </source>
</evidence>
<name>A0AA43XKU2_9CLOT</name>
<accession>A0AA43XKU2</accession>
<feature type="binding site" evidence="9">
    <location>
        <position position="212"/>
    </location>
    <ligand>
        <name>FMN</name>
        <dbReference type="ChEBI" id="CHEBI:58210"/>
    </ligand>
</feature>
<evidence type="ECO:0000256" key="4">
    <source>
        <dbReference type="ARBA" id="ARBA00023002"/>
    </source>
</evidence>
<dbReference type="GO" id="GO:0016491">
    <property type="term" value="F:oxidoreductase activity"/>
    <property type="evidence" value="ECO:0007669"/>
    <property type="project" value="UniProtKB-KW"/>
</dbReference>
<comment type="similarity">
    <text evidence="5">Belongs to the FMN-dependent alpha-hydroxy acid dehydrogenase family.</text>
</comment>
<evidence type="ECO:0000259" key="10">
    <source>
        <dbReference type="PROSITE" id="PS51349"/>
    </source>
</evidence>
<keyword evidence="3 9" id="KW-0288">FMN</keyword>
<dbReference type="CDD" id="cd02809">
    <property type="entry name" value="alpha_hydroxyacid_oxid_FMN"/>
    <property type="match status" value="1"/>
</dbReference>
<dbReference type="SUPFAM" id="SSF51395">
    <property type="entry name" value="FMN-linked oxidoreductases"/>
    <property type="match status" value="1"/>
</dbReference>
<feature type="binding site" evidence="9">
    <location>
        <position position="236"/>
    </location>
    <ligand>
        <name>FMN</name>
        <dbReference type="ChEBI" id="CHEBI:58210"/>
    </ligand>
</feature>
<reference evidence="11 12" key="1">
    <citation type="submission" date="2019-04" db="EMBL/GenBank/DDBJ databases">
        <title>Isachenkonia alkalipeptolytica gen. nov. sp. nov. a new anaerobic, alkiliphilic organothrophic bacterium capable to reduce synthesized ferrihydrite isolated from a soda lake.</title>
        <authorList>
            <person name="Toshchakov S.V."/>
            <person name="Zavarzina D.G."/>
            <person name="Zhilina T.N."/>
            <person name="Kostrikina N.A."/>
            <person name="Kublanov I.V."/>
        </authorList>
    </citation>
    <scope>NUCLEOTIDE SEQUENCE [LARGE SCALE GENOMIC DNA]</scope>
    <source>
        <strain evidence="11 12">Z-1701</strain>
    </source>
</reference>
<feature type="domain" description="FMN hydroxy acid dehydrogenase" evidence="10">
    <location>
        <begin position="37"/>
        <end position="339"/>
    </location>
</feature>
<evidence type="ECO:0000256" key="6">
    <source>
        <dbReference type="ARBA" id="ARBA00029513"/>
    </source>
</evidence>
<evidence type="ECO:0000313" key="11">
    <source>
        <dbReference type="EMBL" id="NBG88477.1"/>
    </source>
</evidence>
<dbReference type="GO" id="GO:0010181">
    <property type="term" value="F:FMN binding"/>
    <property type="evidence" value="ECO:0007669"/>
    <property type="project" value="InterPro"/>
</dbReference>
<dbReference type="InterPro" id="IPR000262">
    <property type="entry name" value="FMN-dep_DH"/>
</dbReference>
<organism evidence="11 12">
    <name type="scientific">Isachenkonia alkalipeptolytica</name>
    <dbReference type="NCBI Taxonomy" id="2565777"/>
    <lineage>
        <taxon>Bacteria</taxon>
        <taxon>Bacillati</taxon>
        <taxon>Bacillota</taxon>
        <taxon>Clostridia</taxon>
        <taxon>Eubacteriales</taxon>
        <taxon>Clostridiaceae</taxon>
        <taxon>Isachenkonia</taxon>
    </lineage>
</organism>
<dbReference type="InterPro" id="IPR013785">
    <property type="entry name" value="Aldolase_TIM"/>
</dbReference>
<evidence type="ECO:0000256" key="2">
    <source>
        <dbReference type="ARBA" id="ARBA00022630"/>
    </source>
</evidence>
<feature type="binding site" evidence="9">
    <location>
        <position position="239"/>
    </location>
    <ligand>
        <name>glyoxylate</name>
        <dbReference type="ChEBI" id="CHEBI:36655"/>
    </ligand>
</feature>
<dbReference type="RefSeq" id="WP_160721116.1">
    <property type="nucleotide sequence ID" value="NZ_SUMG01000008.1"/>
</dbReference>
<dbReference type="PIRSF" id="PIRSF000138">
    <property type="entry name" value="Al-hdrx_acd_dh"/>
    <property type="match status" value="1"/>
</dbReference>
<comment type="cofactor">
    <cofactor evidence="1">
        <name>FMN</name>
        <dbReference type="ChEBI" id="CHEBI:58210"/>
    </cofactor>
</comment>
<keyword evidence="12" id="KW-1185">Reference proteome</keyword>
<evidence type="ECO:0000256" key="1">
    <source>
        <dbReference type="ARBA" id="ARBA00001917"/>
    </source>
</evidence>
<evidence type="ECO:0000256" key="7">
    <source>
        <dbReference type="ARBA" id="ARBA00048754"/>
    </source>
</evidence>
<dbReference type="Pfam" id="PF01070">
    <property type="entry name" value="FMN_dh"/>
    <property type="match status" value="2"/>
</dbReference>
<feature type="active site" description="Proton acceptor" evidence="8">
    <location>
        <position position="236"/>
    </location>
</feature>
<comment type="caution">
    <text evidence="11">The sequence shown here is derived from an EMBL/GenBank/DDBJ whole genome shotgun (WGS) entry which is preliminary data.</text>
</comment>
<evidence type="ECO:0000313" key="12">
    <source>
        <dbReference type="Proteomes" id="UP000449710"/>
    </source>
</evidence>
<dbReference type="Proteomes" id="UP000449710">
    <property type="component" value="Unassembled WGS sequence"/>
</dbReference>
<gene>
    <name evidence="11" type="ORF">ISALK_08175</name>
</gene>
<sequence>MNFLEMERKARVNLKGYCRVCPECDGYACAGEVPGMGGAGTAAAFKNNVKDLKNVRLKLKTIHSAKDPRIESSFFGNKVSFPILVAPVTGSAFNMGGALREEEYIKSAVQGSENAGTLAMIGDSADLTMYDEGLRALKQVRGKGAAIIKPRVNQDIIENIKKAEKIGLSAVGVDIDGAGLITMALKGQPVGPKTVEELKAIVKATELPVVLKGIMTPEEADLAVEIGAKAIVVSNHGGRVLDHAESTPRVLPEIAERVRGKIIILADGGIRSGVDAFKMIALGADGVLVGRPIVIGAFGGFEEGVTMVLEKMKQEFYQSMILTGASDLKDINRDKITVL</sequence>
<evidence type="ECO:0000256" key="3">
    <source>
        <dbReference type="ARBA" id="ARBA00022643"/>
    </source>
</evidence>
<dbReference type="AlphaFoldDB" id="A0AA43XKU2"/>
<dbReference type="Gene3D" id="3.20.20.70">
    <property type="entry name" value="Aldolase class I"/>
    <property type="match status" value="1"/>
</dbReference>
<evidence type="ECO:0000256" key="5">
    <source>
        <dbReference type="ARBA" id="ARBA00024042"/>
    </source>
</evidence>
<dbReference type="EMBL" id="SUMG01000008">
    <property type="protein sequence ID" value="NBG88477.1"/>
    <property type="molecule type" value="Genomic_DNA"/>
</dbReference>
<feature type="binding site" evidence="9">
    <location>
        <begin position="267"/>
        <end position="271"/>
    </location>
    <ligand>
        <name>FMN</name>
        <dbReference type="ChEBI" id="CHEBI:58210"/>
    </ligand>
</feature>
<comment type="catalytic activity">
    <reaction evidence="7">
        <text>(S)-lactate + O2 = pyruvate + H2O2</text>
        <dbReference type="Rhea" id="RHEA:55868"/>
        <dbReference type="ChEBI" id="CHEBI:15361"/>
        <dbReference type="ChEBI" id="CHEBI:15379"/>
        <dbReference type="ChEBI" id="CHEBI:16240"/>
        <dbReference type="ChEBI" id="CHEBI:16651"/>
    </reaction>
    <physiologicalReaction direction="left-to-right" evidence="7">
        <dbReference type="Rhea" id="RHEA:55869"/>
    </physiologicalReaction>
</comment>
<dbReference type="PANTHER" id="PTHR10578">
    <property type="entry name" value="S -2-HYDROXY-ACID OXIDASE-RELATED"/>
    <property type="match status" value="1"/>
</dbReference>
<keyword evidence="4" id="KW-0560">Oxidoreductase</keyword>
<keyword evidence="2 9" id="KW-0285">Flavoprotein</keyword>
<dbReference type="InterPro" id="IPR012133">
    <property type="entry name" value="Alpha-hydoxy_acid_DH_FMN"/>
</dbReference>
<dbReference type="PANTHER" id="PTHR10578:SF107">
    <property type="entry name" value="2-HYDROXYACID OXIDASE 1"/>
    <property type="match status" value="1"/>
</dbReference>
<protein>
    <recommendedName>
        <fullName evidence="6">L-lactate oxidase</fullName>
    </recommendedName>
</protein>
<dbReference type="InterPro" id="IPR037396">
    <property type="entry name" value="FMN_HAD"/>
</dbReference>
<feature type="binding site" evidence="9">
    <location>
        <begin position="290"/>
        <end position="291"/>
    </location>
    <ligand>
        <name>FMN</name>
        <dbReference type="ChEBI" id="CHEBI:58210"/>
    </ligand>
</feature>
<dbReference type="PROSITE" id="PS51349">
    <property type="entry name" value="FMN_HYDROXY_ACID_DH_2"/>
    <property type="match status" value="1"/>
</dbReference>